<dbReference type="EC" id="4.2.1.33" evidence="6"/>
<keyword evidence="13 16" id="KW-0456">Lyase</keyword>
<name>A0A6S6YAF1_9PROT</name>
<evidence type="ECO:0000256" key="4">
    <source>
        <dbReference type="ARBA" id="ARBA00004729"/>
    </source>
</evidence>
<evidence type="ECO:0000313" key="17">
    <source>
        <dbReference type="Proteomes" id="UP000515733"/>
    </source>
</evidence>
<dbReference type="PANTHER" id="PTHR43822">
    <property type="entry name" value="HOMOACONITASE, MITOCHONDRIAL-RELATED"/>
    <property type="match status" value="1"/>
</dbReference>
<dbReference type="OrthoDB" id="9802769at2"/>
<evidence type="ECO:0000256" key="12">
    <source>
        <dbReference type="ARBA" id="ARBA00023014"/>
    </source>
</evidence>
<dbReference type="GO" id="GO:0003861">
    <property type="term" value="F:3-isopropylmalate dehydratase activity"/>
    <property type="evidence" value="ECO:0007669"/>
    <property type="project" value="UniProtKB-EC"/>
</dbReference>
<evidence type="ECO:0000256" key="3">
    <source>
        <dbReference type="ARBA" id="ARBA00002695"/>
    </source>
</evidence>
<reference evidence="16 17" key="1">
    <citation type="submission" date="2020-03" db="EMBL/GenBank/DDBJ databases">
        <authorList>
            <consortium name="Genoscope - CEA"/>
            <person name="William W."/>
        </authorList>
    </citation>
    <scope>NUCLEOTIDE SEQUENCE [LARGE SCALE GENOMIC DNA]</scope>
    <source>
        <strain evidence="17">DSM 16959</strain>
    </source>
</reference>
<accession>A0A6S6YAF1</accession>
<dbReference type="GO" id="GO:0009098">
    <property type="term" value="P:L-leucine biosynthetic process"/>
    <property type="evidence" value="ECO:0007669"/>
    <property type="project" value="UniProtKB-KW"/>
</dbReference>
<keyword evidence="14" id="KW-0100">Branched-chain amino acid biosynthesis</keyword>
<keyword evidence="10" id="KW-0479">Metal-binding</keyword>
<evidence type="ECO:0000313" key="16">
    <source>
        <dbReference type="EMBL" id="CAB1369582.1"/>
    </source>
</evidence>
<evidence type="ECO:0000256" key="1">
    <source>
        <dbReference type="ARBA" id="ARBA00000491"/>
    </source>
</evidence>
<dbReference type="GO" id="GO:0051539">
    <property type="term" value="F:4 iron, 4 sulfur cluster binding"/>
    <property type="evidence" value="ECO:0007669"/>
    <property type="project" value="UniProtKB-KW"/>
</dbReference>
<comment type="catalytic activity">
    <reaction evidence="1">
        <text>(2R,3S)-3-isopropylmalate = (2S)-2-isopropylmalate</text>
        <dbReference type="Rhea" id="RHEA:32287"/>
        <dbReference type="ChEBI" id="CHEBI:1178"/>
        <dbReference type="ChEBI" id="CHEBI:35121"/>
        <dbReference type="EC" id="4.2.1.33"/>
    </reaction>
</comment>
<evidence type="ECO:0000256" key="9">
    <source>
        <dbReference type="ARBA" id="ARBA00022605"/>
    </source>
</evidence>
<keyword evidence="16" id="KW-0413">Isomerase</keyword>
<comment type="pathway">
    <text evidence="4">Amino-acid biosynthesis; L-leucine biosynthesis; L-leucine from 3-methyl-2-oxobutanoate: step 2/4.</text>
</comment>
<dbReference type="NCBIfam" id="NF009116">
    <property type="entry name" value="PRK12466.1"/>
    <property type="match status" value="1"/>
</dbReference>
<evidence type="ECO:0000256" key="14">
    <source>
        <dbReference type="ARBA" id="ARBA00023304"/>
    </source>
</evidence>
<evidence type="ECO:0000256" key="13">
    <source>
        <dbReference type="ARBA" id="ARBA00023239"/>
    </source>
</evidence>
<keyword evidence="8" id="KW-0004">4Fe-4S</keyword>
<feature type="domain" description="Aconitase/3-isopropylmalate dehydratase large subunit alpha/beta/alpha" evidence="15">
    <location>
        <begin position="9"/>
        <end position="460"/>
    </location>
</feature>
<proteinExistence type="predicted"/>
<dbReference type="InterPro" id="IPR015931">
    <property type="entry name" value="Acnase/IPM_dHydase_lsu_aba_1/3"/>
</dbReference>
<dbReference type="GO" id="GO:0016853">
    <property type="term" value="F:isomerase activity"/>
    <property type="evidence" value="ECO:0007669"/>
    <property type="project" value="UniProtKB-KW"/>
</dbReference>
<keyword evidence="7" id="KW-0432">Leucine biosynthesis</keyword>
<dbReference type="InterPro" id="IPR018136">
    <property type="entry name" value="Aconitase_4Fe-4S_BS"/>
</dbReference>
<evidence type="ECO:0000256" key="11">
    <source>
        <dbReference type="ARBA" id="ARBA00023004"/>
    </source>
</evidence>
<dbReference type="PROSITE" id="PS00450">
    <property type="entry name" value="ACONITASE_1"/>
    <property type="match status" value="1"/>
</dbReference>
<dbReference type="AlphaFoldDB" id="A0A6S6YAF1"/>
<dbReference type="PANTHER" id="PTHR43822:SF9">
    <property type="entry name" value="3-ISOPROPYLMALATE DEHYDRATASE"/>
    <property type="match status" value="1"/>
</dbReference>
<evidence type="ECO:0000256" key="8">
    <source>
        <dbReference type="ARBA" id="ARBA00022485"/>
    </source>
</evidence>
<comment type="function">
    <text evidence="3">Catalyzes the isomerization between 2-isopropylmalate and 3-isopropylmalate, via the formation of 2-isopropylmaleate.</text>
</comment>
<evidence type="ECO:0000256" key="5">
    <source>
        <dbReference type="ARBA" id="ARBA00011271"/>
    </source>
</evidence>
<evidence type="ECO:0000256" key="6">
    <source>
        <dbReference type="ARBA" id="ARBA00011998"/>
    </source>
</evidence>
<dbReference type="InterPro" id="IPR050067">
    <property type="entry name" value="IPM_dehydratase_rel_enz"/>
</dbReference>
<dbReference type="NCBIfam" id="NF004016">
    <property type="entry name" value="PRK05478.1"/>
    <property type="match status" value="1"/>
</dbReference>
<dbReference type="Proteomes" id="UP000515733">
    <property type="component" value="Chromosome"/>
</dbReference>
<dbReference type="KEGG" id="doe:DENOEST_2417"/>
<protein>
    <recommendedName>
        <fullName evidence="6">3-isopropylmalate dehydratase</fullName>
        <ecNumber evidence="6">4.2.1.33</ecNumber>
    </recommendedName>
</protein>
<keyword evidence="11" id="KW-0408">Iron</keyword>
<dbReference type="Gene3D" id="3.30.499.10">
    <property type="entry name" value="Aconitase, domain 3"/>
    <property type="match status" value="2"/>
</dbReference>
<dbReference type="RefSeq" id="WP_145771996.1">
    <property type="nucleotide sequence ID" value="NZ_LR778301.1"/>
</dbReference>
<evidence type="ECO:0000256" key="7">
    <source>
        <dbReference type="ARBA" id="ARBA00022430"/>
    </source>
</evidence>
<dbReference type="InterPro" id="IPR036008">
    <property type="entry name" value="Aconitase_4Fe-4S_dom"/>
</dbReference>
<dbReference type="SUPFAM" id="SSF53732">
    <property type="entry name" value="Aconitase iron-sulfur domain"/>
    <property type="match status" value="1"/>
</dbReference>
<comment type="subunit">
    <text evidence="5">Heterodimer of LeuC and LeuD.</text>
</comment>
<organism evidence="16 17">
    <name type="scientific">Denitratisoma oestradiolicum</name>
    <dbReference type="NCBI Taxonomy" id="311182"/>
    <lineage>
        <taxon>Bacteria</taxon>
        <taxon>Pseudomonadati</taxon>
        <taxon>Pseudomonadota</taxon>
        <taxon>Betaproteobacteria</taxon>
        <taxon>Nitrosomonadales</taxon>
        <taxon>Sterolibacteriaceae</taxon>
        <taxon>Denitratisoma</taxon>
    </lineage>
</organism>
<dbReference type="InterPro" id="IPR001030">
    <property type="entry name" value="Acoase/IPM_deHydtase_lsu_aba"/>
</dbReference>
<dbReference type="Pfam" id="PF00330">
    <property type="entry name" value="Aconitase"/>
    <property type="match status" value="1"/>
</dbReference>
<evidence type="ECO:0000256" key="2">
    <source>
        <dbReference type="ARBA" id="ARBA00001966"/>
    </source>
</evidence>
<dbReference type="PRINTS" id="PR00415">
    <property type="entry name" value="ACONITASE"/>
</dbReference>
<dbReference type="GO" id="GO:0046872">
    <property type="term" value="F:metal ion binding"/>
    <property type="evidence" value="ECO:0007669"/>
    <property type="project" value="UniProtKB-KW"/>
</dbReference>
<dbReference type="EMBL" id="LR778301">
    <property type="protein sequence ID" value="CAB1369582.1"/>
    <property type="molecule type" value="Genomic_DNA"/>
</dbReference>
<gene>
    <name evidence="16" type="primary">leuC</name>
    <name evidence="16" type="ORF">DENOEST_2417</name>
</gene>
<keyword evidence="12" id="KW-0411">Iron-sulfur</keyword>
<keyword evidence="9" id="KW-0028">Amino-acid biosynthesis</keyword>
<evidence type="ECO:0000256" key="10">
    <source>
        <dbReference type="ARBA" id="ARBA00022723"/>
    </source>
</evidence>
<comment type="cofactor">
    <cofactor evidence="2">
        <name>[4Fe-4S] cluster</name>
        <dbReference type="ChEBI" id="CHEBI:49883"/>
    </cofactor>
</comment>
<evidence type="ECO:0000259" key="15">
    <source>
        <dbReference type="Pfam" id="PF00330"/>
    </source>
</evidence>
<keyword evidence="17" id="KW-1185">Reference proteome</keyword>
<sequence>MSHPRSLFEKLWASHEVASISEDVSLLHIDRVFLHERMGGVALKALRDAGYPVLHPELAFVTLDHIVDTRPERTSCTKVPGGEDFIKVTREESAASGLKLFDVGDPDHGIVHVISPELGTVLPGLTLVCPDSHTCTQGALGALAWGIGSSDGEHALATQTLRVARPKSLRVTFNGKLQAGVTAKDLMLALIARHTAVGAQGGVVEFCGKVVEAMSVEERMTLCNMAVEFSAFSALIAPDQKVFDYLAGRPYAPRGAAWDAAVESWRFLKSDPGCHYDLELSLDCDQISPMVTWGTSPQHAVAVMDRVPDPETMAAGTSGASAQKALAYMGVAAGVPMEVIPIDAVFIGSCTNSRLSDLRAAARILQGRKVAPGLRAICVPGSARVKRAAEAEGLDKIFRAAGFEWREPGCSMCFYAGGEHMGEKARVISTTNRNFEGRQGPGTRTHLASPLTAAASALTGHICDPRRFLEGKDDEV</sequence>